<keyword evidence="3" id="KW-0843">Virulence</keyword>
<dbReference type="STRING" id="1150112.SAMN04487893_104106"/>
<dbReference type="SUPFAM" id="SSF69318">
    <property type="entry name" value="Integrin alpha N-terminal domain"/>
    <property type="match status" value="2"/>
</dbReference>
<evidence type="ECO:0000313" key="8">
    <source>
        <dbReference type="Proteomes" id="UP000243887"/>
    </source>
</evidence>
<name>A0A1I3PFX1_9FLAO</name>
<evidence type="ECO:0000256" key="1">
    <source>
        <dbReference type="ARBA" id="ARBA00004613"/>
    </source>
</evidence>
<feature type="region of interest" description="Disordered" evidence="4">
    <location>
        <begin position="81"/>
        <end position="111"/>
    </location>
</feature>
<evidence type="ECO:0000256" key="2">
    <source>
        <dbReference type="ARBA" id="ARBA00022525"/>
    </source>
</evidence>
<sequence length="3566" mass="399146">MKFFNTYKKEVSTLLMLAFFHGFVFEAMATITRQTPLHPSLNVPYYVDTTVETQENDLNQIESSVHLIDEEQEALWRAEATGTTRKASQQKAEKAQAEKGSSTTLYPSDMTHGEIGRSERNVFDAPDDNLFKVEIKDAIDVHASYTLTYEVYGIGNAAGVTKSINTNTSTGGFFIEKNKEWTRVTEFVSPYSLGKGVNTVLFTSDLKADLGYLIRNLQIEKEEGVQTDLVYINDAVKKTDANEVYVQGVLNTNDPELQLFIDGREIAISNSGFEKMVAVDLETAKELFLEVKKGDITLEKKSVAVSNMTEVNHNKALDKAFEITNYEVNVREEQYYQLENIAITLPAESYAENFKLSIQELRESDYAPTGMALKNVTKNKAAYRFLPDGITFAKDATIKIKYDLTKLPAGYSAKDIQVFYFDTNLKQWTKVKVLDILEESGEVVASTNHFTDYIAGVIQEPESPEGNAFAPTTISGIQAANPTENISMVSVPQINDRGDASLSFPLQLPAARQGMVPSLSVNYNSSSDEGDFGLGWSLSVQSIEVDTRWGVPAFDATKETESYLFNGEELLLVKPDKTLYAPHKDPLINRVSGAKFQKMQHDPSLEITRSGLSGGWVVKDSKTGWTNYFEGGSNGKWYLSEVRDSFGNKIEYTYSGSSGKKPGLSQIKYNLYEDDNSQESIFIVDIIRKTNIDSPSKQRMDVKINNRIGSSEKSVDLIDKIRVESRINDSDVFFSKNFAVEYEFKYKEGKFGRSLLNKIIQLSYSNSEFQGFIYPVPSNIVPDKQEYIFDYHDDVGTGGLFETTGKTINTYKDYETSHENLGVHISALGGGEGKSTSFSGGGSFGVVIPIFPNSYLPFSRSATLGGNIGGGNSNSETKVLMADIDGDGLPDKIFKGGDDFYYRKNLGGLFSSEVYTIKKLPGLSYSKSKSSDESVTLNILAGSATQSFTESVSTTSTYTADVNADGLLDVVVNERVHFGYIDPQTKLPTFSLDSSITPAIVMKEDDAAPVLNPMPQLDMADGLMDVVMVWRAPSHGQVRISGVVNKQHIALQSGVKFSIEKLEYADMGEATFIYGPHLMLSSSDSHDQIVNVRKGDALFFRVHSNQMPVQELGVTWNPKIEYLTNNFPSALGYPQYSSSYQDSFIIGSNYEHTFKQNGKYRLEWPTFNFTTGERINIKISYYKKGTDPKNNIPIIGSDVVIYEKLSLINGTTTFSSPNIVLDMKNITNDGKTFHYVKVEVLSESEVNWKDIDTNFKPKLTSLGIQDDVILIPYYSNYGYNYSVGPPSNFTGYAANRKILIKHDFYFRFCTTEQCDDRYIYLVVKYEDGSVATFNNANNYPITYAKFRYKIAGNGAIKKREVMDYPNQQYKDVGATSEHLLINFVGKKVFFEYYTLDDHIGERIGGYLHSLEPTLIQLVGEPVKDFYQVGGNQYGLYIPNSFVAHPNKTWGVMYRNWGQFAYKGAAPGGTYEPIKGEYVDMANFNFHTVSGKSREDILGDPNMSLDDVENNFEDIKSVGGNVSNYFSILMPNKELYRWESHEHLYVSKTAISPYLRFLTDEIPDLKPPTVPVLNFGAIGITKHSKVKNKSFNKSIGFLVVNVGDTKTEGNSDLLNEFVDINGDGFPDIIGSKTQLTGRRGGLSNRILNVNFNTSTQINGSGSLVGGGSTIIKSSASDSGGKLNLVVGNQASGSLSGSAFNTTNETSRFYVDINGDGLIDIVEPNGSILMNYGGTFTTYSGGAWGALQKQASTTQTKGGGAGVGFSAISNMDISLGASASHSVSKDKVTYMDLNGDGLPEKIVDGSTYFINLGTRFDTTANALPGTQTQKSTEAGVNGNGTVCIYFTVPIIFTGPKICVSVGGSSGRSYSSEESRYMDFDADGNIDYVTSEKNESVTVFPSRVRRTNLLKKVTQSTGATIELDYSVTNPIDKKPIGATYKMPYKKWALTKVTVYDGFIGDGENYTRYAYEYFNGYKDRKERSFLGFGETRSHLLDKNGVPYRTNVTEYLNNDMTDAQLYRPGISSDLKQFLYKKGLTKRTYTLDRTKRMLNESLYTYKFYDSAKVLGDLNTTTNLSSEVSVYTDKLSVLPLVTSIINRVTSFDEDVQNSSLTKETTQKFNLYDKFGNVKKYLDVKRGVTVDMEYNYGIKTLPTSHRVSTTSGNQMLRMTKAISDDGILIHEIKKYITPTKFATYNFEYNELGNLTKKIFPAQNGTRYFYEYEYGQFYTYNTGDDFNDFNHRRIAPSTIRDPFGNEMKMMYNASGLPIRVMDFYGEEVTYKYDRINRLLEVKGPYDLEWTIRNEFVSNRVAISKHNLGQGNVLHTSMINDGLGRTLQVKKETLPSEDSPMCGGQLPEVRLAVSGDIVYDEFGRSIENYLSEEELACPNTTPLDVLLRNYYQGPRTPEKRINRIYDQNDRVVEELVFGTNAKTKTKYAFGKDRNGLQQFTQEITLPEGNKTISYTNELGLTTSQKQVSSSGDLWTSYVYDQIGQTKEVKNALEQSTTYIYDNLGRVSQKFLPASGITNFTYDDLGNITNKTDSNGTSINYKYEFNRLKEINEPTIQTKFFYDVRGHLDRMEDLSGSQEFTYGKLGEVIEEFKTVNDANGVPKYFRTKYKYDSWGRILEMVYPDNEHLYYIYNRVGQLTTIQSNHFNFYLEDVKYTHFDQPYYMKYGNGVEMHQEFDLTERLRAAQLSSPDLGVPNLMHVFSRSVYGFDRNNNITSQSNDFSQHQNIVVGGTSQRVHQYDDFNRLQYSQGTWDGRYESHDYSLEMHYNKDHSIQGKIQTHYFVDKFSGQGQHSDNSLIRKYQYRDDSRLEGIGGHDHLGNEFNDNYEYYNNGNLAKIDRQVMLPTNGYMFHNREFLWDANNNITQILDSDGQTINEYVYDGKGERVAKRLLVTGSLVVNGGSPQVGMYGTDEMLYPSGNISFSEYVYTNHIYANGKRVASRIGDTPTDPTDAFHSPSFQTEDTSPHEGLIQNRGRQRQAMSSSNTAGGIVPFAVSPEALCETQVNLLLNVLYNSPEKIDCKNDILAILTKHRTFGSRCAEYSTGNPKTCLVWELYVTGTNYCAALEEINTLVCIERTSDGMIIDHETGYIYDPLTGLPYDPITREPIDMGLGSGGVKNQLQLDCYNKYLKFIEYYKDKPNKPVMYLDLLKYLDCLIRTNEPCYYYNGVTLKTDEHGVSYYEIDWCSITADMPELPVEPEEPIVIPVFPDIVLTPGVNDTWVDNPPADTDIVNIHPKQQIPVWWYHSDHLGSSSYITDILGKPVQYYEYLPFGEIMVQQSTNNIFENVYKFNGKELDEQTGYYYYGARYYDPGASIFLSVDPLAEKMPNYNPYVYTFNNPINLTDPTGMVPEKGDGHYYGSDGTTYLGTDGKSDNKAYTLNSGTKANFNNKSVNWGGTLDEKHSAALRAKSTEGVFDTSKVDTTVSSIQRTGSGFDFSSMDADFMSALKYDVPQGLQNVGDGVALFGYGATLSGVGAGPGILLAGIGNGMSFVGSGMEAISNAIDGNYGKSGQGAGFMVAGELLNTGLNKVIPGPKIDLGKEIIKQGAELKLKLIENQVKEN</sequence>
<evidence type="ECO:0000256" key="5">
    <source>
        <dbReference type="SAM" id="SignalP"/>
    </source>
</evidence>
<keyword evidence="2" id="KW-0964">Secreted</keyword>
<dbReference type="Proteomes" id="UP000243887">
    <property type="component" value="Unassembled WGS sequence"/>
</dbReference>
<dbReference type="Pfam" id="PF03534">
    <property type="entry name" value="SpvB"/>
    <property type="match status" value="1"/>
</dbReference>
<dbReference type="RefSeq" id="WP_090678398.1">
    <property type="nucleotide sequence ID" value="NZ_FORU01000004.1"/>
</dbReference>
<organism evidence="7 8">
    <name type="scientific">Myroides guanonis</name>
    <dbReference type="NCBI Taxonomy" id="1150112"/>
    <lineage>
        <taxon>Bacteria</taxon>
        <taxon>Pseudomonadati</taxon>
        <taxon>Bacteroidota</taxon>
        <taxon>Flavobacteriia</taxon>
        <taxon>Flavobacteriales</taxon>
        <taxon>Flavobacteriaceae</taxon>
        <taxon>Myroides</taxon>
    </lineage>
</organism>
<feature type="signal peptide" evidence="5">
    <location>
        <begin position="1"/>
        <end position="29"/>
    </location>
</feature>
<dbReference type="GO" id="GO:0005576">
    <property type="term" value="C:extracellular region"/>
    <property type="evidence" value="ECO:0007669"/>
    <property type="project" value="UniProtKB-SubCell"/>
</dbReference>
<keyword evidence="8" id="KW-1185">Reference proteome</keyword>
<dbReference type="InterPro" id="IPR022385">
    <property type="entry name" value="Rhs_assc_core"/>
</dbReference>
<dbReference type="PANTHER" id="PTHR32305:SF15">
    <property type="entry name" value="PROTEIN RHSA-RELATED"/>
    <property type="match status" value="1"/>
</dbReference>
<dbReference type="NCBIfam" id="TIGR03696">
    <property type="entry name" value="Rhs_assc_core"/>
    <property type="match status" value="1"/>
</dbReference>
<evidence type="ECO:0000259" key="6">
    <source>
        <dbReference type="Pfam" id="PF12256"/>
    </source>
</evidence>
<protein>
    <submittedName>
        <fullName evidence="7">RHS repeat-associated core domain-containing protein</fullName>
    </submittedName>
</protein>
<comment type="subcellular location">
    <subcellularLocation>
        <location evidence="1">Secreted</location>
    </subcellularLocation>
</comment>
<dbReference type="EMBL" id="FORU01000004">
    <property type="protein sequence ID" value="SFJ20247.1"/>
    <property type="molecule type" value="Genomic_DNA"/>
</dbReference>
<dbReference type="PANTHER" id="PTHR32305">
    <property type="match status" value="1"/>
</dbReference>
<dbReference type="InterPro" id="IPR003284">
    <property type="entry name" value="Sal_SpvB"/>
</dbReference>
<dbReference type="InterPro" id="IPR028994">
    <property type="entry name" value="Integrin_alpha_N"/>
</dbReference>
<proteinExistence type="predicted"/>
<dbReference type="InterPro" id="IPR022045">
    <property type="entry name" value="TcdB_toxin_mid/N"/>
</dbReference>
<feature type="domain" description="Insecticide toxin TcdB middle/N-terminal" evidence="6">
    <location>
        <begin position="1872"/>
        <end position="1989"/>
    </location>
</feature>
<dbReference type="InterPro" id="IPR050708">
    <property type="entry name" value="T6SS_VgrG/RHS"/>
</dbReference>
<evidence type="ECO:0000256" key="3">
    <source>
        <dbReference type="ARBA" id="ARBA00023026"/>
    </source>
</evidence>
<dbReference type="GO" id="GO:0005737">
    <property type="term" value="C:cytoplasm"/>
    <property type="evidence" value="ECO:0007669"/>
    <property type="project" value="InterPro"/>
</dbReference>
<feature type="chain" id="PRO_5017200803" evidence="5">
    <location>
        <begin position="30"/>
        <end position="3566"/>
    </location>
</feature>
<keyword evidence="5" id="KW-0732">Signal</keyword>
<evidence type="ECO:0000256" key="4">
    <source>
        <dbReference type="SAM" id="MobiDB-lite"/>
    </source>
</evidence>
<accession>A0A1I3PFX1</accession>
<reference evidence="8" key="1">
    <citation type="submission" date="2016-10" db="EMBL/GenBank/DDBJ databases">
        <authorList>
            <person name="Varghese N."/>
            <person name="Submissions S."/>
        </authorList>
    </citation>
    <scope>NUCLEOTIDE SEQUENCE [LARGE SCALE GENOMIC DNA]</scope>
    <source>
        <strain evidence="8">DSM 26542</strain>
    </source>
</reference>
<dbReference type="Gene3D" id="2.180.10.10">
    <property type="entry name" value="RHS repeat-associated core"/>
    <property type="match status" value="2"/>
</dbReference>
<dbReference type="Pfam" id="PF12256">
    <property type="entry name" value="TcdB_toxin_midN"/>
    <property type="match status" value="1"/>
</dbReference>
<dbReference type="OrthoDB" id="9765204at2"/>
<feature type="region of interest" description="Disordered" evidence="4">
    <location>
        <begin position="2960"/>
        <end position="2988"/>
    </location>
</feature>
<gene>
    <name evidence="7" type="ORF">SAMN04487893_104106</name>
</gene>
<evidence type="ECO:0000313" key="7">
    <source>
        <dbReference type="EMBL" id="SFJ20247.1"/>
    </source>
</evidence>